<feature type="transmembrane region" description="Helical" evidence="19">
    <location>
        <begin position="21"/>
        <end position="42"/>
    </location>
</feature>
<sequence>MSTVTVADTKKQEEEKYGHPPPLLLTITILPISIALILNPLIPIITPQWFSELGIIPKSIDIKGIFETKQLSQSQSEFPALQANLGFSLLSFIGIVWLIPKVSKSFVEKGLKGRDLLKPGGRISGPWVPECLGLPCASWYLALMMLFIPFPFSHLFKSQTPLGPESFPQRELTLYLSSLLSLLTATLLGFIDDLFDIRWRHKLPIPIVAAVPTLLVYYSVGGVTTVVLPKGLGGWLSGIGLERFIMQGNIVDLGPIYYLYLILLPTFTTNSINILAGINGVEVIQALIISLSVLINDLLFLPIWSPSLLTLLKIENPENGRILNWAIGEVVDRHLMSFYFMAPLFMICAGFLWHNWYPAKAFPGDTFCYFSGMAFSAIAIQGHFSKTLILFFLPQIFNFILSCPQLFGLVDCPRHRLPFYDEKTNLLNPSKVIFEKPSPKRTVISLKILSFFKLVKLEYDGNGHIKSSTNLTIINFLLIHFGPLREDRLCLLVGFVQIIGSIIAFSIRYGVGSWFYGGDRR</sequence>
<evidence type="ECO:0000256" key="1">
    <source>
        <dbReference type="ARBA" id="ARBA00001946"/>
    </source>
</evidence>
<evidence type="ECO:0000256" key="6">
    <source>
        <dbReference type="ARBA" id="ARBA00017659"/>
    </source>
</evidence>
<dbReference type="PANTHER" id="PTHR10571:SF0">
    <property type="entry name" value="UDP-N-ACETYLGLUCOSAMINE--DOLICHYL-PHOSPHATE N-ACETYLGLUCOSAMINEPHOSPHOTRANSFERASE"/>
    <property type="match status" value="1"/>
</dbReference>
<dbReference type="RefSeq" id="XP_066072555.1">
    <property type="nucleotide sequence ID" value="XM_066216458.1"/>
</dbReference>
<evidence type="ECO:0000256" key="18">
    <source>
        <dbReference type="ARBA" id="ARBA00045078"/>
    </source>
</evidence>
<reference evidence="20 21" key="1">
    <citation type="submission" date="2024-01" db="EMBL/GenBank/DDBJ databases">
        <title>Comparative genomics of Cryptococcus and Kwoniella reveals pathogenesis evolution and contrasting modes of karyotype evolution via chromosome fusion or intercentromeric recombination.</title>
        <authorList>
            <person name="Coelho M.A."/>
            <person name="David-Palma M."/>
            <person name="Shea T."/>
            <person name="Bowers K."/>
            <person name="McGinley-Smith S."/>
            <person name="Mohammad A.W."/>
            <person name="Gnirke A."/>
            <person name="Yurkov A.M."/>
            <person name="Nowrousian M."/>
            <person name="Sun S."/>
            <person name="Cuomo C.A."/>
            <person name="Heitman J."/>
        </authorList>
    </citation>
    <scope>NUCLEOTIDE SEQUENCE [LARGE SCALE GENOMIC DNA]</scope>
    <source>
        <strain evidence="20 21">CBS 6074</strain>
    </source>
</reference>
<keyword evidence="14 19" id="KW-0472">Membrane</keyword>
<dbReference type="GO" id="GO:0003975">
    <property type="term" value="F:UDP-N-acetylglucosamine-dolichyl-phosphate N-acetylglucosaminephosphotransferase activity"/>
    <property type="evidence" value="ECO:0007669"/>
    <property type="project" value="UniProtKB-EC"/>
</dbReference>
<dbReference type="EMBL" id="CP144098">
    <property type="protein sequence ID" value="WWC85792.1"/>
    <property type="molecule type" value="Genomic_DNA"/>
</dbReference>
<dbReference type="InterPro" id="IPR033895">
    <property type="entry name" value="GPT"/>
</dbReference>
<proteinExistence type="inferred from homology"/>
<organism evidence="20 21">
    <name type="scientific">Kwoniella dendrophila CBS 6074</name>
    <dbReference type="NCBI Taxonomy" id="1295534"/>
    <lineage>
        <taxon>Eukaryota</taxon>
        <taxon>Fungi</taxon>
        <taxon>Dikarya</taxon>
        <taxon>Basidiomycota</taxon>
        <taxon>Agaricomycotina</taxon>
        <taxon>Tremellomycetes</taxon>
        <taxon>Tremellales</taxon>
        <taxon>Cryptococcaceae</taxon>
        <taxon>Kwoniella</taxon>
    </lineage>
</organism>
<dbReference type="InterPro" id="IPR000715">
    <property type="entry name" value="Glycosyl_transferase_4"/>
</dbReference>
<feature type="transmembrane region" description="Helical" evidence="19">
    <location>
        <begin position="172"/>
        <end position="191"/>
    </location>
</feature>
<keyword evidence="7" id="KW-0328">Glycosyltransferase</keyword>
<keyword evidence="11" id="KW-0256">Endoplasmic reticulum</keyword>
<feature type="transmembrane region" description="Helical" evidence="19">
    <location>
        <begin position="366"/>
        <end position="384"/>
    </location>
</feature>
<dbReference type="Proteomes" id="UP001355207">
    <property type="component" value="Chromosome 1"/>
</dbReference>
<comment type="pathway">
    <text evidence="3">Protein modification; protein glycosylation.</text>
</comment>
<feature type="transmembrane region" description="Helical" evidence="19">
    <location>
        <begin position="283"/>
        <end position="304"/>
    </location>
</feature>
<keyword evidence="12" id="KW-0460">Magnesium</keyword>
<evidence type="ECO:0000256" key="16">
    <source>
        <dbReference type="ARBA" id="ARBA00033238"/>
    </source>
</evidence>
<keyword evidence="8" id="KW-0808">Transferase</keyword>
<evidence type="ECO:0000256" key="15">
    <source>
        <dbReference type="ARBA" id="ARBA00029567"/>
    </source>
</evidence>
<evidence type="ECO:0000256" key="12">
    <source>
        <dbReference type="ARBA" id="ARBA00022842"/>
    </source>
</evidence>
<dbReference type="CDD" id="cd06855">
    <property type="entry name" value="GT_GPT_euk"/>
    <property type="match status" value="1"/>
</dbReference>
<dbReference type="AlphaFoldDB" id="A0AAX4JK57"/>
<evidence type="ECO:0000256" key="2">
    <source>
        <dbReference type="ARBA" id="ARBA00004477"/>
    </source>
</evidence>
<comment type="catalytic activity">
    <reaction evidence="18">
        <text>a di-trans,poly-cis-dolichyl phosphate + UDP-N-acetyl-alpha-D-glucosamine = an N-acetyl-alpha-D-glucosaminyl-diphospho-di-trans,poly-cis-dolichol + UMP</text>
        <dbReference type="Rhea" id="RHEA:13289"/>
        <dbReference type="Rhea" id="RHEA-COMP:19498"/>
        <dbReference type="Rhea" id="RHEA-COMP:19507"/>
        <dbReference type="ChEBI" id="CHEBI:57683"/>
        <dbReference type="ChEBI" id="CHEBI:57705"/>
        <dbReference type="ChEBI" id="CHEBI:57865"/>
        <dbReference type="ChEBI" id="CHEBI:58427"/>
        <dbReference type="EC" id="2.7.8.15"/>
    </reaction>
    <physiologicalReaction direction="left-to-right" evidence="18">
        <dbReference type="Rhea" id="RHEA:13290"/>
    </physiologicalReaction>
</comment>
<feature type="transmembrane region" description="Helical" evidence="19">
    <location>
        <begin position="256"/>
        <end position="276"/>
    </location>
</feature>
<dbReference type="Pfam" id="PF00953">
    <property type="entry name" value="Glycos_transf_4"/>
    <property type="match status" value="1"/>
</dbReference>
<evidence type="ECO:0000256" key="7">
    <source>
        <dbReference type="ARBA" id="ARBA00022676"/>
    </source>
</evidence>
<comment type="cofactor">
    <cofactor evidence="1">
        <name>Mg(2+)</name>
        <dbReference type="ChEBI" id="CHEBI:18420"/>
    </cofactor>
</comment>
<keyword evidence="13 19" id="KW-1133">Transmembrane helix</keyword>
<evidence type="ECO:0000256" key="14">
    <source>
        <dbReference type="ARBA" id="ARBA00023136"/>
    </source>
</evidence>
<dbReference type="PANTHER" id="PTHR10571">
    <property type="entry name" value="UDP-N-ACETYLGLUCOSAMINE--DOLICHYL-PHOSPHATE N-ACETYLGLUCOSAMINEPHOSPHOTRANSFERASE"/>
    <property type="match status" value="1"/>
</dbReference>
<gene>
    <name evidence="20" type="ORF">L201_000659</name>
</gene>
<dbReference type="EC" id="2.7.8.15" evidence="5"/>
<dbReference type="GO" id="GO:0005789">
    <property type="term" value="C:endoplasmic reticulum membrane"/>
    <property type="evidence" value="ECO:0007669"/>
    <property type="project" value="UniProtKB-SubCell"/>
</dbReference>
<dbReference type="GO" id="GO:0016757">
    <property type="term" value="F:glycosyltransferase activity"/>
    <property type="evidence" value="ECO:0007669"/>
    <property type="project" value="UniProtKB-KW"/>
</dbReference>
<evidence type="ECO:0000313" key="20">
    <source>
        <dbReference type="EMBL" id="WWC85792.1"/>
    </source>
</evidence>
<keyword evidence="21" id="KW-1185">Reference proteome</keyword>
<feature type="transmembrane region" description="Helical" evidence="19">
    <location>
        <begin position="489"/>
        <end position="511"/>
    </location>
</feature>
<evidence type="ECO:0000256" key="17">
    <source>
        <dbReference type="ARBA" id="ARBA00044717"/>
    </source>
</evidence>
<comment type="subcellular location">
    <subcellularLocation>
        <location evidence="2">Endoplasmic reticulum membrane</location>
        <topology evidence="2">Multi-pass membrane protein</topology>
    </subcellularLocation>
</comment>
<comment type="similarity">
    <text evidence="4">Belongs to the glycosyltransferase 4 family.</text>
</comment>
<feature type="transmembrane region" description="Helical" evidence="19">
    <location>
        <begin position="335"/>
        <end position="354"/>
    </location>
</feature>
<evidence type="ECO:0000313" key="21">
    <source>
        <dbReference type="Proteomes" id="UP001355207"/>
    </source>
</evidence>
<comment type="function">
    <text evidence="17">UDP-N-acetylglucosamine--dolichyl-phosphate N-acetylglucosaminephosphotransferase that operates in the biosynthetic pathway of dolichol-linked oligosaccharides, the glycan precursors employed in protein asparagine (N)-glycosylation. The assembly of dolichol-linked oligosaccharides begins on the cytosolic side of the endoplasmic reticulum membrane and finishes in its lumen. The sequential addition of sugars to dolichol pyrophosphate produces dolichol-linked oligosaccharides containing fourteen sugars, including two GlcNAcs, nine mannoses and three glucoses. Once assembled, the oligosaccharide is transferred from the lipid to nascent proteins by oligosaccharyltransferases. Catalyzes the initial step of dolichol-linked oligosaccharide biosynthesis, transfering GlcNAc-1-P from cytosolic UDP-GlcNAc onto the carrier lipid dolichyl phosphate (P-dolichol), yielding GlcNAc-P-P-dolichol embedded in the cytoplasmic leaflet of the endoplasmic reticulum membrane.</text>
</comment>
<evidence type="ECO:0000256" key="19">
    <source>
        <dbReference type="SAM" id="Phobius"/>
    </source>
</evidence>
<keyword evidence="10" id="KW-0479">Metal-binding</keyword>
<feature type="transmembrane region" description="Helical" evidence="19">
    <location>
        <begin position="81"/>
        <end position="99"/>
    </location>
</feature>
<evidence type="ECO:0000256" key="8">
    <source>
        <dbReference type="ARBA" id="ARBA00022679"/>
    </source>
</evidence>
<dbReference type="GO" id="GO:0046872">
    <property type="term" value="F:metal ion binding"/>
    <property type="evidence" value="ECO:0007669"/>
    <property type="project" value="UniProtKB-KW"/>
</dbReference>
<evidence type="ECO:0000256" key="4">
    <source>
        <dbReference type="ARBA" id="ARBA00009317"/>
    </source>
</evidence>
<feature type="transmembrane region" description="Helical" evidence="19">
    <location>
        <begin position="132"/>
        <end position="152"/>
    </location>
</feature>
<accession>A0AAX4JK57</accession>
<evidence type="ECO:0000256" key="3">
    <source>
        <dbReference type="ARBA" id="ARBA00004922"/>
    </source>
</evidence>
<evidence type="ECO:0000256" key="13">
    <source>
        <dbReference type="ARBA" id="ARBA00022989"/>
    </source>
</evidence>
<evidence type="ECO:0000256" key="10">
    <source>
        <dbReference type="ARBA" id="ARBA00022723"/>
    </source>
</evidence>
<feature type="transmembrane region" description="Helical" evidence="19">
    <location>
        <begin position="203"/>
        <end position="220"/>
    </location>
</feature>
<evidence type="ECO:0000256" key="9">
    <source>
        <dbReference type="ARBA" id="ARBA00022692"/>
    </source>
</evidence>
<evidence type="ECO:0000256" key="5">
    <source>
        <dbReference type="ARBA" id="ARBA00013225"/>
    </source>
</evidence>
<name>A0AAX4JK57_9TREE</name>
<evidence type="ECO:0000256" key="11">
    <source>
        <dbReference type="ARBA" id="ARBA00022824"/>
    </source>
</evidence>
<keyword evidence="9 19" id="KW-0812">Transmembrane</keyword>
<dbReference type="GeneID" id="91091331"/>
<feature type="transmembrane region" description="Helical" evidence="19">
    <location>
        <begin position="390"/>
        <end position="410"/>
    </location>
</feature>
<protein>
    <recommendedName>
        <fullName evidence="6">UDP-N-acetylglucosamine--dolichyl-phosphate N-acetylglucosaminephosphotransferase</fullName>
        <ecNumber evidence="5">2.7.8.15</ecNumber>
    </recommendedName>
    <alternativeName>
        <fullName evidence="15">GlcNAc-1-P transferase</fullName>
    </alternativeName>
    <alternativeName>
        <fullName evidence="16">N-acetylglucosamine-1-phosphate transferase</fullName>
    </alternativeName>
</protein>
<dbReference type="GO" id="GO:0006488">
    <property type="term" value="P:dolichol-linked oligosaccharide biosynthetic process"/>
    <property type="evidence" value="ECO:0007669"/>
    <property type="project" value="InterPro"/>
</dbReference>